<gene>
    <name evidence="3" type="ORF">NSIN_10211</name>
</gene>
<dbReference type="CDD" id="cd03801">
    <property type="entry name" value="GT4_PimA-like"/>
    <property type="match status" value="1"/>
</dbReference>
<dbReference type="InterPro" id="IPR050194">
    <property type="entry name" value="Glycosyltransferase_grp1"/>
</dbReference>
<dbReference type="SUPFAM" id="SSF53756">
    <property type="entry name" value="UDP-Glycosyltransferase/glycogen phosphorylase"/>
    <property type="match status" value="1"/>
</dbReference>
<protein>
    <submittedName>
        <fullName evidence="3">Glycosyltransferase</fullName>
    </submittedName>
</protein>
<dbReference type="InterPro" id="IPR028098">
    <property type="entry name" value="Glyco_trans_4-like_N"/>
</dbReference>
<reference evidence="4" key="1">
    <citation type="submission" date="2016-12" db="EMBL/GenBank/DDBJ databases">
        <authorList>
            <person name="Herbold C."/>
        </authorList>
    </citation>
    <scope>NUCLEOTIDE SEQUENCE [LARGE SCALE GENOMIC DNA]</scope>
</reference>
<dbReference type="AlphaFoldDB" id="A0A2H1EED5"/>
<evidence type="ECO:0000259" key="1">
    <source>
        <dbReference type="Pfam" id="PF00534"/>
    </source>
</evidence>
<evidence type="ECO:0000313" key="4">
    <source>
        <dbReference type="Proteomes" id="UP000232412"/>
    </source>
</evidence>
<dbReference type="EMBL" id="FRFC01000001">
    <property type="protein sequence ID" value="SHO42883.1"/>
    <property type="molecule type" value="Genomic_DNA"/>
</dbReference>
<dbReference type="Gene3D" id="3.40.50.2000">
    <property type="entry name" value="Glycogen Phosphorylase B"/>
    <property type="match status" value="2"/>
</dbReference>
<keyword evidence="3" id="KW-0808">Transferase</keyword>
<accession>A0A2H1EED5</accession>
<evidence type="ECO:0000313" key="3">
    <source>
        <dbReference type="EMBL" id="SHO42883.1"/>
    </source>
</evidence>
<dbReference type="RefSeq" id="WP_101008957.1">
    <property type="nucleotide sequence ID" value="NZ_FRFC01000001.1"/>
</dbReference>
<name>A0A2H1EED5_9ARCH</name>
<organism evidence="3 4">
    <name type="scientific">Nitrosotalea sinensis</name>
    <dbReference type="NCBI Taxonomy" id="1499975"/>
    <lineage>
        <taxon>Archaea</taxon>
        <taxon>Nitrososphaerota</taxon>
        <taxon>Nitrososphaeria</taxon>
        <taxon>Nitrosotaleales</taxon>
        <taxon>Nitrosotaleaceae</taxon>
        <taxon>Nitrosotalea</taxon>
    </lineage>
</organism>
<sequence length="388" mass="43931">MNVLLLSQFFSTTRGGGEYVFSIIAKKLAEDNKVFVITNKIEGENYIKHKNIQVIFVPPVLQYRGGLPPGFSDNIRYTINAVRQGLKTIKNEKIDIIHSNNFAPALAGSILSSLTSKPHITTVHDIFSLCGKNYWKQWGKQSDISRLNVLVAPLFEKLSIKLRYSCIHTVSEATRDDLIKFGAKKPIHVIHNAVDMTPQNNIPPNPFQFVYIGRLVFYKNLEVVIKAIDIIKNTEPKIKLTIIGSGPHKQTLQKMVQDLKLEKNIQFKGYVDADEKIKTLSESNALVFPSLCEGFGLVILESFDQSRPVLVSDLRPMSDIVSHKQNGLVIDPHDENLWAEHMLHLSKNPSESSEMGRSGNHVLQTKYSQDTLYKKIMEMYQTVVKTRD</sequence>
<feature type="domain" description="Glycosyltransferase subfamily 4-like N-terminal" evidence="2">
    <location>
        <begin position="15"/>
        <end position="196"/>
    </location>
</feature>
<dbReference type="PANTHER" id="PTHR45947">
    <property type="entry name" value="SULFOQUINOVOSYL TRANSFERASE SQD2"/>
    <property type="match status" value="1"/>
</dbReference>
<dbReference type="Pfam" id="PF13439">
    <property type="entry name" value="Glyco_transf_4"/>
    <property type="match status" value="1"/>
</dbReference>
<dbReference type="PANTHER" id="PTHR45947:SF3">
    <property type="entry name" value="SULFOQUINOVOSYL TRANSFERASE SQD2"/>
    <property type="match status" value="1"/>
</dbReference>
<dbReference type="Pfam" id="PF00534">
    <property type="entry name" value="Glycos_transf_1"/>
    <property type="match status" value="1"/>
</dbReference>
<proteinExistence type="predicted"/>
<dbReference type="OrthoDB" id="11757at2157"/>
<feature type="domain" description="Glycosyl transferase family 1" evidence="1">
    <location>
        <begin position="198"/>
        <end position="359"/>
    </location>
</feature>
<dbReference type="InterPro" id="IPR001296">
    <property type="entry name" value="Glyco_trans_1"/>
</dbReference>
<keyword evidence="4" id="KW-1185">Reference proteome</keyword>
<evidence type="ECO:0000259" key="2">
    <source>
        <dbReference type="Pfam" id="PF13439"/>
    </source>
</evidence>
<dbReference type="Proteomes" id="UP000232412">
    <property type="component" value="Unassembled WGS sequence"/>
</dbReference>
<dbReference type="GO" id="GO:0016758">
    <property type="term" value="F:hexosyltransferase activity"/>
    <property type="evidence" value="ECO:0007669"/>
    <property type="project" value="TreeGrafter"/>
</dbReference>